<keyword evidence="2 5" id="KW-0812">Transmembrane</keyword>
<dbReference type="InterPro" id="IPR032808">
    <property type="entry name" value="DoxX"/>
</dbReference>
<gene>
    <name evidence="6" type="ORF">HYN48_04035</name>
</gene>
<keyword evidence="3 5" id="KW-1133">Transmembrane helix</keyword>
<feature type="transmembrane region" description="Helical" evidence="5">
    <location>
        <begin position="51"/>
        <end position="69"/>
    </location>
</feature>
<accession>A0A2S0RDY2</accession>
<evidence type="ECO:0000256" key="2">
    <source>
        <dbReference type="ARBA" id="ARBA00022692"/>
    </source>
</evidence>
<evidence type="ECO:0000256" key="4">
    <source>
        <dbReference type="ARBA" id="ARBA00023136"/>
    </source>
</evidence>
<feature type="transmembrane region" description="Helical" evidence="5">
    <location>
        <begin position="100"/>
        <end position="118"/>
    </location>
</feature>
<dbReference type="EMBL" id="CP028811">
    <property type="protein sequence ID" value="AWA29321.1"/>
    <property type="molecule type" value="Genomic_DNA"/>
</dbReference>
<dbReference type="OrthoDB" id="8161897at2"/>
<evidence type="ECO:0000313" key="7">
    <source>
        <dbReference type="Proteomes" id="UP000244193"/>
    </source>
</evidence>
<dbReference type="GO" id="GO:0016020">
    <property type="term" value="C:membrane"/>
    <property type="evidence" value="ECO:0007669"/>
    <property type="project" value="UniProtKB-SubCell"/>
</dbReference>
<sequence length="126" mass="13885">MNSQFTKIVRIVLAIILIAFGLNKLLPSPFIPLPAPPEKAMAFLTSLGETGYVLKMVGSMEILIGLLLIFKKWVPFALILLVPISLNILLFHLFLDASGIAGAIIVAVLNGILIYKHWKAYKPLFN</sequence>
<reference evidence="6 7" key="1">
    <citation type="submission" date="2018-04" db="EMBL/GenBank/DDBJ databases">
        <title>Genome sequencing of Flavobacterium sp. HYN0048.</title>
        <authorList>
            <person name="Yi H."/>
            <person name="Baek C."/>
        </authorList>
    </citation>
    <scope>NUCLEOTIDE SEQUENCE [LARGE SCALE GENOMIC DNA]</scope>
    <source>
        <strain evidence="6 7">HYN0048</strain>
    </source>
</reference>
<dbReference type="AlphaFoldDB" id="A0A2S0RDY2"/>
<dbReference type="RefSeq" id="WP_108369906.1">
    <property type="nucleotide sequence ID" value="NZ_CP028811.1"/>
</dbReference>
<feature type="transmembrane region" description="Helical" evidence="5">
    <location>
        <begin position="76"/>
        <end position="94"/>
    </location>
</feature>
<proteinExistence type="predicted"/>
<comment type="subcellular location">
    <subcellularLocation>
        <location evidence="1">Membrane</location>
        <topology evidence="1">Multi-pass membrane protein</topology>
    </subcellularLocation>
</comment>
<protein>
    <submittedName>
        <fullName evidence="6">DoxX protein</fullName>
    </submittedName>
</protein>
<evidence type="ECO:0000256" key="1">
    <source>
        <dbReference type="ARBA" id="ARBA00004141"/>
    </source>
</evidence>
<dbReference type="Proteomes" id="UP000244193">
    <property type="component" value="Chromosome"/>
</dbReference>
<keyword evidence="4 5" id="KW-0472">Membrane</keyword>
<dbReference type="KEGG" id="fmg:HYN48_04035"/>
<organism evidence="6 7">
    <name type="scientific">Flavobacterium magnum</name>
    <dbReference type="NCBI Taxonomy" id="2162713"/>
    <lineage>
        <taxon>Bacteria</taxon>
        <taxon>Pseudomonadati</taxon>
        <taxon>Bacteroidota</taxon>
        <taxon>Flavobacteriia</taxon>
        <taxon>Flavobacteriales</taxon>
        <taxon>Flavobacteriaceae</taxon>
        <taxon>Flavobacterium</taxon>
    </lineage>
</organism>
<name>A0A2S0RDY2_9FLAO</name>
<dbReference type="Pfam" id="PF07681">
    <property type="entry name" value="DoxX"/>
    <property type="match status" value="1"/>
</dbReference>
<evidence type="ECO:0000313" key="6">
    <source>
        <dbReference type="EMBL" id="AWA29321.1"/>
    </source>
</evidence>
<keyword evidence="7" id="KW-1185">Reference proteome</keyword>
<evidence type="ECO:0000256" key="3">
    <source>
        <dbReference type="ARBA" id="ARBA00022989"/>
    </source>
</evidence>
<evidence type="ECO:0000256" key="5">
    <source>
        <dbReference type="SAM" id="Phobius"/>
    </source>
</evidence>